<accession>A0A150HBY3</accession>
<evidence type="ECO:0000256" key="3">
    <source>
        <dbReference type="ARBA" id="ARBA00022840"/>
    </source>
</evidence>
<evidence type="ECO:0000256" key="5">
    <source>
        <dbReference type="ARBA" id="ARBA00023136"/>
    </source>
</evidence>
<dbReference type="SUPFAM" id="SSF52540">
    <property type="entry name" value="P-loop containing nucleoside triphosphate hydrolases"/>
    <property type="match status" value="1"/>
</dbReference>
<reference evidence="7 8" key="1">
    <citation type="submission" date="2016-01" db="EMBL/GenBank/DDBJ databases">
        <title>Use of Whole Genome Sequencing to ascertain that Brevibacterium massiliense (Roux, Raoult 2009) is a later heterotypic synonym of Brevibacterium ravenspurgense (Mages 2008).</title>
        <authorList>
            <person name="Bernier A.-M."/>
            <person name="Burdz T."/>
            <person name="Huynh C."/>
            <person name="Pachecho A.L."/>
            <person name="Wiebe D."/>
            <person name="Bonner C."/>
            <person name="Bernard K."/>
        </authorList>
    </citation>
    <scope>NUCLEOTIDE SEQUENCE [LARGE SCALE GENOMIC DNA]</scope>
    <source>
        <strain evidence="7 8">CCUG56047</strain>
    </source>
</reference>
<proteinExistence type="predicted"/>
<keyword evidence="5" id="KW-0472">Membrane</keyword>
<evidence type="ECO:0000256" key="2">
    <source>
        <dbReference type="ARBA" id="ARBA00022741"/>
    </source>
</evidence>
<evidence type="ECO:0000256" key="4">
    <source>
        <dbReference type="ARBA" id="ARBA00022967"/>
    </source>
</evidence>
<dbReference type="RefSeq" id="WP_062020084.1">
    <property type="nucleotide sequence ID" value="NZ_LQQC01000006.1"/>
</dbReference>
<evidence type="ECO:0000256" key="1">
    <source>
        <dbReference type="ARBA" id="ARBA00022475"/>
    </source>
</evidence>
<dbReference type="Gene3D" id="3.40.50.300">
    <property type="entry name" value="P-loop containing nucleotide triphosphate hydrolases"/>
    <property type="match status" value="1"/>
</dbReference>
<dbReference type="PANTHER" id="PTHR43875:SF15">
    <property type="entry name" value="TREHALOSE IMPORT ATP-BINDING PROTEIN SUGC"/>
    <property type="match status" value="1"/>
</dbReference>
<evidence type="ECO:0000313" key="7">
    <source>
        <dbReference type="EMBL" id="KXZ59160.1"/>
    </source>
</evidence>
<evidence type="ECO:0000313" key="8">
    <source>
        <dbReference type="Proteomes" id="UP000243589"/>
    </source>
</evidence>
<sequence length="227" mass="24728">MARVVLTGLTHRYPSTVTTTIDTLSLDVPDGELLVVLGGTGSGKTTLLRLINGMETPTAGTITFDGEDFTKLPAHQRHVVMAFENYALYPHMTVAENMAFALLLYGETQEGARERVHAVAKRMGLEDLLDATPDELTGTQRHTVSMARAAVRRPAVFLLDEPLNRLPEDTREETTAALADLQRTIGITSIVATRDVPLALGIADRIAVLEKGRITRLGTPDELRDSL</sequence>
<dbReference type="InterPro" id="IPR003593">
    <property type="entry name" value="AAA+_ATPase"/>
</dbReference>
<dbReference type="EC" id="3.6.3.20" evidence="7"/>
<keyword evidence="7" id="KW-0378">Hydrolase</keyword>
<dbReference type="PATRIC" id="fig|479117.4.peg.544"/>
<organism evidence="7 8">
    <name type="scientific">Brevibacterium ravenspurgense</name>
    <dbReference type="NCBI Taxonomy" id="479117"/>
    <lineage>
        <taxon>Bacteria</taxon>
        <taxon>Bacillati</taxon>
        <taxon>Actinomycetota</taxon>
        <taxon>Actinomycetes</taxon>
        <taxon>Micrococcales</taxon>
        <taxon>Brevibacteriaceae</taxon>
        <taxon>Brevibacterium</taxon>
    </lineage>
</organism>
<evidence type="ECO:0000259" key="6">
    <source>
        <dbReference type="PROSITE" id="PS50893"/>
    </source>
</evidence>
<dbReference type="GO" id="GO:0055052">
    <property type="term" value="C:ATP-binding cassette (ABC) transporter complex, substrate-binding subunit-containing"/>
    <property type="evidence" value="ECO:0007669"/>
    <property type="project" value="TreeGrafter"/>
</dbReference>
<dbReference type="GO" id="GO:0005524">
    <property type="term" value="F:ATP binding"/>
    <property type="evidence" value="ECO:0007669"/>
    <property type="project" value="UniProtKB-KW"/>
</dbReference>
<keyword evidence="4" id="KW-1278">Translocase</keyword>
<comment type="caution">
    <text evidence="7">The sequence shown here is derived from an EMBL/GenBank/DDBJ whole genome shotgun (WGS) entry which is preliminary data.</text>
</comment>
<protein>
    <submittedName>
        <fullName evidence="7">sn-glycerol-3-phosphate import ATP-binding protein UgpC</fullName>
        <ecNumber evidence="7">3.6.3.20</ecNumber>
    </submittedName>
</protein>
<keyword evidence="8" id="KW-1185">Reference proteome</keyword>
<dbReference type="InterPro" id="IPR047641">
    <property type="entry name" value="ABC_transpr_MalK/UgpC-like"/>
</dbReference>
<dbReference type="AlphaFoldDB" id="A0A150HBY3"/>
<keyword evidence="3 7" id="KW-0067">ATP-binding</keyword>
<dbReference type="PANTHER" id="PTHR43875">
    <property type="entry name" value="MALTODEXTRIN IMPORT ATP-BINDING PROTEIN MSMX"/>
    <property type="match status" value="1"/>
</dbReference>
<dbReference type="PROSITE" id="PS50893">
    <property type="entry name" value="ABC_TRANSPORTER_2"/>
    <property type="match status" value="1"/>
</dbReference>
<dbReference type="InterPro" id="IPR003439">
    <property type="entry name" value="ABC_transporter-like_ATP-bd"/>
</dbReference>
<name>A0A150HBY3_9MICO</name>
<dbReference type="SMART" id="SM00382">
    <property type="entry name" value="AAA"/>
    <property type="match status" value="1"/>
</dbReference>
<dbReference type="InterPro" id="IPR027417">
    <property type="entry name" value="P-loop_NTPase"/>
</dbReference>
<dbReference type="GO" id="GO:0016887">
    <property type="term" value="F:ATP hydrolysis activity"/>
    <property type="evidence" value="ECO:0007669"/>
    <property type="project" value="InterPro"/>
</dbReference>
<dbReference type="Proteomes" id="UP000243589">
    <property type="component" value="Unassembled WGS sequence"/>
</dbReference>
<keyword evidence="1" id="KW-1003">Cell membrane</keyword>
<gene>
    <name evidence="7" type="primary">ugpC</name>
    <name evidence="7" type="ORF">Bravens_00543</name>
</gene>
<feature type="domain" description="ABC transporter" evidence="6">
    <location>
        <begin position="4"/>
        <end position="227"/>
    </location>
</feature>
<keyword evidence="2" id="KW-0547">Nucleotide-binding</keyword>
<dbReference type="Pfam" id="PF00005">
    <property type="entry name" value="ABC_tran"/>
    <property type="match status" value="1"/>
</dbReference>
<dbReference type="EMBL" id="LQQC01000006">
    <property type="protein sequence ID" value="KXZ59160.1"/>
    <property type="molecule type" value="Genomic_DNA"/>
</dbReference>